<dbReference type="InterPro" id="IPR006626">
    <property type="entry name" value="PbH1"/>
</dbReference>
<sequence length="360" mass="40299">MKNLILLLTFIIFSGVTVSAQGFKVKKLSAQTVQNKRNKGAYSATYKAYVTKAYSAEKSLPKKYRTDGTQDYTSNIQSAINKHDVILLPNFPILISDTGLKLRSNQVLLFQPNSLLKLKPTAKNSYNILSLNNISNVKIYFANIEGDKYSHLAKDGQWGFGISIKSSRNINIYSPYIKRTWGDGIYIGQLNNVPSENIFVYNAVIDDVRRNGISITSGRSIDIVNCYIANTHGNSPESGLDIEPNSINDAIENVNIKNLSTYNNKWAGLLFVFEQFKSNKGKSVSINVDGHTDDGSKNAVAFHGYKNTQYNNLSGAINLANTNYRNNSQKTFLYKTSMSKLMLKTADKDLENKFNSFKRK</sequence>
<proteinExistence type="predicted"/>
<gene>
    <name evidence="1" type="ORF">ABE541_24725</name>
</gene>
<dbReference type="RefSeq" id="WP_346583356.1">
    <property type="nucleotide sequence ID" value="NZ_JBDJNQ010000018.1"/>
</dbReference>
<name>A0ABV0C1S9_9SPHI</name>
<organism evidence="1 2">
    <name type="scientific">Sphingobacterium kitahiroshimense</name>
    <dbReference type="NCBI Taxonomy" id="470446"/>
    <lineage>
        <taxon>Bacteria</taxon>
        <taxon>Pseudomonadati</taxon>
        <taxon>Bacteroidota</taxon>
        <taxon>Sphingobacteriia</taxon>
        <taxon>Sphingobacteriales</taxon>
        <taxon>Sphingobacteriaceae</taxon>
        <taxon>Sphingobacterium</taxon>
    </lineage>
</organism>
<evidence type="ECO:0000313" key="2">
    <source>
        <dbReference type="Proteomes" id="UP001409291"/>
    </source>
</evidence>
<protein>
    <recommendedName>
        <fullName evidence="3">Right handed beta helix domain-containing protein</fullName>
    </recommendedName>
</protein>
<dbReference type="InterPro" id="IPR012334">
    <property type="entry name" value="Pectin_lyas_fold"/>
</dbReference>
<evidence type="ECO:0000313" key="1">
    <source>
        <dbReference type="EMBL" id="MEN5380488.1"/>
    </source>
</evidence>
<dbReference type="EMBL" id="JBDJNQ010000018">
    <property type="protein sequence ID" value="MEN5380488.1"/>
    <property type="molecule type" value="Genomic_DNA"/>
</dbReference>
<dbReference type="SMART" id="SM00710">
    <property type="entry name" value="PbH1"/>
    <property type="match status" value="4"/>
</dbReference>
<accession>A0ABV0C1S9</accession>
<dbReference type="Gene3D" id="2.160.20.10">
    <property type="entry name" value="Single-stranded right-handed beta-helix, Pectin lyase-like"/>
    <property type="match status" value="1"/>
</dbReference>
<keyword evidence="2" id="KW-1185">Reference proteome</keyword>
<comment type="caution">
    <text evidence="1">The sequence shown here is derived from an EMBL/GenBank/DDBJ whole genome shotgun (WGS) entry which is preliminary data.</text>
</comment>
<dbReference type="SUPFAM" id="SSF51126">
    <property type="entry name" value="Pectin lyase-like"/>
    <property type="match status" value="1"/>
</dbReference>
<reference evidence="1 2" key="1">
    <citation type="submission" date="2024-04" db="EMBL/GenBank/DDBJ databases">
        <title>WGS of bacteria from Torrens River.</title>
        <authorList>
            <person name="Wyrsch E.R."/>
            <person name="Drigo B."/>
        </authorList>
    </citation>
    <scope>NUCLEOTIDE SEQUENCE [LARGE SCALE GENOMIC DNA]</scope>
    <source>
        <strain evidence="1 2">TWI391</strain>
    </source>
</reference>
<dbReference type="InterPro" id="IPR011050">
    <property type="entry name" value="Pectin_lyase_fold/virulence"/>
</dbReference>
<evidence type="ECO:0008006" key="3">
    <source>
        <dbReference type="Google" id="ProtNLM"/>
    </source>
</evidence>
<dbReference type="Proteomes" id="UP001409291">
    <property type="component" value="Unassembled WGS sequence"/>
</dbReference>